<dbReference type="GO" id="GO:0044781">
    <property type="term" value="P:bacterial-type flagellum organization"/>
    <property type="evidence" value="ECO:0007669"/>
    <property type="project" value="UniProtKB-UniRule"/>
</dbReference>
<protein>
    <recommendedName>
        <fullName evidence="2 5">Basal-body rod modification protein FlgD</fullName>
    </recommendedName>
</protein>
<name>A0AAF1K6M4_9PROT</name>
<comment type="function">
    <text evidence="4 5">Required for flagellar hook formation. May act as a scaffolding protein.</text>
</comment>
<gene>
    <name evidence="8" type="ORF">GXW79_20045</name>
</gene>
<evidence type="ECO:0000256" key="1">
    <source>
        <dbReference type="ARBA" id="ARBA00010577"/>
    </source>
</evidence>
<sequence length="224" mass="22657">MSGTLSAAATTRTGATTGTTPARSGAIAGDFNTFLTLLTTQLRNQSPTDPLDTNQMTAQLVQFASVEQQIATNQNLAQLLSLQQNSALTAAAGLVGRRVEVESDQLSLQGGIAGLRLPAAGTASAARVTISGSTGRTVRQLDVPLASTAREWSWDGRSNAGVRQADGAYRVAVAGIGADGQTTGTPPAFTVVGTATGATRSSTGVALALGALSLPYGQLRSVAN</sequence>
<feature type="region of interest" description="Disordered" evidence="6">
    <location>
        <begin position="1"/>
        <end position="24"/>
    </location>
</feature>
<evidence type="ECO:0000313" key="8">
    <source>
        <dbReference type="EMBL" id="MBR0657378.1"/>
    </source>
</evidence>
<keyword evidence="3 5" id="KW-1005">Bacterial flagellum biogenesis</keyword>
<dbReference type="AlphaFoldDB" id="A0AAF1K6M4"/>
<reference evidence="8" key="2">
    <citation type="journal article" date="2021" name="Syst. Appl. Microbiol.">
        <title>Roseomonas hellenica sp. nov., isolated from roots of wild-growing Alkanna tinctoria.</title>
        <authorList>
            <person name="Rat A."/>
            <person name="Naranjo H.D."/>
            <person name="Lebbe L."/>
            <person name="Cnockaert M."/>
            <person name="Krigas N."/>
            <person name="Grigoriadou K."/>
            <person name="Maloupa E."/>
            <person name="Willems A."/>
        </authorList>
    </citation>
    <scope>NUCLEOTIDE SEQUENCE</scope>
    <source>
        <strain evidence="8">LMG 28251</strain>
    </source>
</reference>
<dbReference type="RefSeq" id="WP_211876240.1">
    <property type="nucleotide sequence ID" value="NZ_JAAEDH010000032.1"/>
</dbReference>
<dbReference type="Gene3D" id="2.30.30.910">
    <property type="match status" value="1"/>
</dbReference>
<feature type="domain" description="FlgD/Vpr Ig-like" evidence="7">
    <location>
        <begin position="103"/>
        <end position="175"/>
    </location>
</feature>
<dbReference type="InterPro" id="IPR005648">
    <property type="entry name" value="FlgD"/>
</dbReference>
<evidence type="ECO:0000256" key="3">
    <source>
        <dbReference type="ARBA" id="ARBA00022795"/>
    </source>
</evidence>
<dbReference type="Proteomes" id="UP001196068">
    <property type="component" value="Unassembled WGS sequence"/>
</dbReference>
<evidence type="ECO:0000259" key="7">
    <source>
        <dbReference type="Pfam" id="PF13860"/>
    </source>
</evidence>
<accession>A0AAF1K6M4</accession>
<comment type="caution">
    <text evidence="8">The sequence shown here is derived from an EMBL/GenBank/DDBJ whole genome shotgun (WGS) entry which is preliminary data.</text>
</comment>
<dbReference type="Pfam" id="PF13860">
    <property type="entry name" value="FlgD_ig"/>
    <property type="match status" value="1"/>
</dbReference>
<evidence type="ECO:0000256" key="4">
    <source>
        <dbReference type="ARBA" id="ARBA00024746"/>
    </source>
</evidence>
<organism evidence="8 9">
    <name type="scientific">Plastoroseomonas arctica</name>
    <dbReference type="NCBI Taxonomy" id="1509237"/>
    <lineage>
        <taxon>Bacteria</taxon>
        <taxon>Pseudomonadati</taxon>
        <taxon>Pseudomonadota</taxon>
        <taxon>Alphaproteobacteria</taxon>
        <taxon>Acetobacterales</taxon>
        <taxon>Acetobacteraceae</taxon>
        <taxon>Plastoroseomonas</taxon>
    </lineage>
</organism>
<dbReference type="InterPro" id="IPR025965">
    <property type="entry name" value="FlgD/Vpr_Ig-like"/>
</dbReference>
<dbReference type="Pfam" id="PF03963">
    <property type="entry name" value="FlgD"/>
    <property type="match status" value="1"/>
</dbReference>
<evidence type="ECO:0000256" key="2">
    <source>
        <dbReference type="ARBA" id="ARBA00016013"/>
    </source>
</evidence>
<evidence type="ECO:0000256" key="6">
    <source>
        <dbReference type="SAM" id="MobiDB-lite"/>
    </source>
</evidence>
<keyword evidence="9" id="KW-1185">Reference proteome</keyword>
<comment type="similarity">
    <text evidence="1 5">Belongs to the FlgD family.</text>
</comment>
<proteinExistence type="inferred from homology"/>
<dbReference type="Gene3D" id="2.60.40.4070">
    <property type="match status" value="1"/>
</dbReference>
<dbReference type="EMBL" id="JAAEDH010000032">
    <property type="protein sequence ID" value="MBR0657378.1"/>
    <property type="molecule type" value="Genomic_DNA"/>
</dbReference>
<evidence type="ECO:0000256" key="5">
    <source>
        <dbReference type="RuleBase" id="RU362076"/>
    </source>
</evidence>
<evidence type="ECO:0000313" key="9">
    <source>
        <dbReference type="Proteomes" id="UP001196068"/>
    </source>
</evidence>
<reference evidence="8" key="1">
    <citation type="submission" date="2020-01" db="EMBL/GenBank/DDBJ databases">
        <authorList>
            <person name="Rat A."/>
        </authorList>
    </citation>
    <scope>NUCLEOTIDE SEQUENCE</scope>
    <source>
        <strain evidence="8">LMG 28251</strain>
    </source>
</reference>